<dbReference type="GO" id="GO:0000976">
    <property type="term" value="F:transcription cis-regulatory region binding"/>
    <property type="evidence" value="ECO:0007669"/>
    <property type="project" value="TreeGrafter"/>
</dbReference>
<dbReference type="STRING" id="82633.GCA_000974605_05067"/>
<sequence>MSLSLDQLQAFAAAAETGSFSAAARQLGKAQSVISAAVANLEVDLDTTLFDRSARYPVLTPAGERLLLEARVILERCEHFRGVAKSLGEGVESRLTLAVDELYPEETLGELLTEFSERFPSVELEILFPLMEDVSRLVLSQCADLGIMWRQEILPPELGFHALGWVPMPIICAPDHPLAAQPRVDFEELKRYRQLMVATRSDSEEKKRLRVAAEVWWVESQWVIVELVKRRLGWAFVPWHVAANSPAAAGLVSPQLTFQDQDWPVAMEIVWHKQRPLGKAATWLKERVSQQPLPVPEGR</sequence>
<feature type="domain" description="HTH lysR-type" evidence="5">
    <location>
        <begin position="3"/>
        <end position="60"/>
    </location>
</feature>
<organism evidence="6 7">
    <name type="scientific">Cupriavidus pauculus</name>
    <dbReference type="NCBI Taxonomy" id="82633"/>
    <lineage>
        <taxon>Bacteria</taxon>
        <taxon>Pseudomonadati</taxon>
        <taxon>Pseudomonadota</taxon>
        <taxon>Betaproteobacteria</taxon>
        <taxon>Burkholderiales</taxon>
        <taxon>Burkholderiaceae</taxon>
        <taxon>Cupriavidus</taxon>
    </lineage>
</organism>
<gene>
    <name evidence="6" type="ORF">CYJ10_03665</name>
</gene>
<dbReference type="PANTHER" id="PTHR30126:SF91">
    <property type="entry name" value="LYSR FAMILY TRANSCRIPTIONAL REGULATOR"/>
    <property type="match status" value="1"/>
</dbReference>
<dbReference type="FunFam" id="1.10.10.10:FF:000001">
    <property type="entry name" value="LysR family transcriptional regulator"/>
    <property type="match status" value="1"/>
</dbReference>
<comment type="caution">
    <text evidence="6">The sequence shown here is derived from an EMBL/GenBank/DDBJ whole genome shotgun (WGS) entry which is preliminary data.</text>
</comment>
<proteinExistence type="inferred from homology"/>
<dbReference type="PROSITE" id="PS50931">
    <property type="entry name" value="HTH_LYSR"/>
    <property type="match status" value="1"/>
</dbReference>
<dbReference type="InterPro" id="IPR036390">
    <property type="entry name" value="WH_DNA-bd_sf"/>
</dbReference>
<keyword evidence="2" id="KW-0805">Transcription regulation</keyword>
<dbReference type="AlphaFoldDB" id="A0A2N5CJJ6"/>
<keyword evidence="3" id="KW-0238">DNA-binding</keyword>
<dbReference type="PRINTS" id="PR00039">
    <property type="entry name" value="HTHLYSR"/>
</dbReference>
<keyword evidence="4" id="KW-0804">Transcription</keyword>
<dbReference type="Proteomes" id="UP000234341">
    <property type="component" value="Unassembled WGS sequence"/>
</dbReference>
<dbReference type="InterPro" id="IPR005119">
    <property type="entry name" value="LysR_subst-bd"/>
</dbReference>
<dbReference type="OrthoDB" id="196624at2"/>
<dbReference type="Pfam" id="PF00126">
    <property type="entry name" value="HTH_1"/>
    <property type="match status" value="1"/>
</dbReference>
<reference evidence="6 7" key="1">
    <citation type="submission" date="2017-12" db="EMBL/GenBank/DDBJ databases">
        <title>Genome sequence of the active heterotrophic nitrifier-denitrifier, Cupriavidus pauculus UM1.</title>
        <authorList>
            <person name="Putonti C."/>
            <person name="Castignetti D."/>
        </authorList>
    </citation>
    <scope>NUCLEOTIDE SEQUENCE [LARGE SCALE GENOMIC DNA]</scope>
    <source>
        <strain evidence="6 7">UM1</strain>
    </source>
</reference>
<dbReference type="Gene3D" id="1.10.10.10">
    <property type="entry name" value="Winged helix-like DNA-binding domain superfamily/Winged helix DNA-binding domain"/>
    <property type="match status" value="1"/>
</dbReference>
<dbReference type="Gene3D" id="3.40.190.290">
    <property type="match status" value="1"/>
</dbReference>
<dbReference type="SUPFAM" id="SSF46785">
    <property type="entry name" value="Winged helix' DNA-binding domain"/>
    <property type="match status" value="1"/>
</dbReference>
<dbReference type="CDD" id="cd05466">
    <property type="entry name" value="PBP2_LTTR_substrate"/>
    <property type="match status" value="1"/>
</dbReference>
<dbReference type="Pfam" id="PF03466">
    <property type="entry name" value="LysR_substrate"/>
    <property type="match status" value="1"/>
</dbReference>
<dbReference type="PANTHER" id="PTHR30126">
    <property type="entry name" value="HTH-TYPE TRANSCRIPTIONAL REGULATOR"/>
    <property type="match status" value="1"/>
</dbReference>
<dbReference type="GO" id="GO:0003700">
    <property type="term" value="F:DNA-binding transcription factor activity"/>
    <property type="evidence" value="ECO:0007669"/>
    <property type="project" value="InterPro"/>
</dbReference>
<evidence type="ECO:0000256" key="1">
    <source>
        <dbReference type="ARBA" id="ARBA00009437"/>
    </source>
</evidence>
<dbReference type="InterPro" id="IPR000847">
    <property type="entry name" value="LysR_HTH_N"/>
</dbReference>
<comment type="similarity">
    <text evidence="1">Belongs to the LysR transcriptional regulatory family.</text>
</comment>
<evidence type="ECO:0000256" key="2">
    <source>
        <dbReference type="ARBA" id="ARBA00023015"/>
    </source>
</evidence>
<protein>
    <submittedName>
        <fullName evidence="6">LysR family transcriptional regulator</fullName>
    </submittedName>
</protein>
<evidence type="ECO:0000259" key="5">
    <source>
        <dbReference type="PROSITE" id="PS50931"/>
    </source>
</evidence>
<dbReference type="SUPFAM" id="SSF53850">
    <property type="entry name" value="Periplasmic binding protein-like II"/>
    <property type="match status" value="1"/>
</dbReference>
<dbReference type="EMBL" id="PJRP01000001">
    <property type="protein sequence ID" value="PLQ02398.1"/>
    <property type="molecule type" value="Genomic_DNA"/>
</dbReference>
<name>A0A2N5CJJ6_9BURK</name>
<accession>A0A2N5CJJ6</accession>
<evidence type="ECO:0000256" key="3">
    <source>
        <dbReference type="ARBA" id="ARBA00023125"/>
    </source>
</evidence>
<evidence type="ECO:0000313" key="6">
    <source>
        <dbReference type="EMBL" id="PLQ02398.1"/>
    </source>
</evidence>
<dbReference type="RefSeq" id="WP_066739406.1">
    <property type="nucleotide sequence ID" value="NZ_PJRP01000001.1"/>
</dbReference>
<evidence type="ECO:0000256" key="4">
    <source>
        <dbReference type="ARBA" id="ARBA00023163"/>
    </source>
</evidence>
<evidence type="ECO:0000313" key="7">
    <source>
        <dbReference type="Proteomes" id="UP000234341"/>
    </source>
</evidence>
<dbReference type="InterPro" id="IPR036388">
    <property type="entry name" value="WH-like_DNA-bd_sf"/>
</dbReference>